<keyword evidence="7" id="KW-0411">Iron-sulfur</keyword>
<keyword evidence="4" id="KW-0949">S-adenosyl-L-methionine</keyword>
<evidence type="ECO:0000256" key="7">
    <source>
        <dbReference type="ARBA" id="ARBA00023014"/>
    </source>
</evidence>
<dbReference type="InterPro" id="IPR023404">
    <property type="entry name" value="rSAM_horseshoe"/>
</dbReference>
<evidence type="ECO:0000256" key="6">
    <source>
        <dbReference type="ARBA" id="ARBA00023004"/>
    </source>
</evidence>
<evidence type="ECO:0000256" key="1">
    <source>
        <dbReference type="ARBA" id="ARBA00001966"/>
    </source>
</evidence>
<reference evidence="11" key="1">
    <citation type="submission" date="2016-10" db="EMBL/GenBank/DDBJ databases">
        <authorList>
            <person name="Varghese N."/>
            <person name="Submissions S."/>
        </authorList>
    </citation>
    <scope>NUCLEOTIDE SEQUENCE [LARGE SCALE GENOMIC DNA]</scope>
    <source>
        <strain evidence="11">CGMCC 1.1761</strain>
    </source>
</reference>
<evidence type="ECO:0000256" key="2">
    <source>
        <dbReference type="ARBA" id="ARBA00022485"/>
    </source>
</evidence>
<dbReference type="PROSITE" id="PS01278">
    <property type="entry name" value="MTTASE_RADICAL"/>
    <property type="match status" value="1"/>
</dbReference>
<sequence>MTLASRAPASSVEVVTFGCRLNALDSATAKAMAGAAGLENVVIVNTCAVTAEAVKQARQAIRRLKRESPARRIVVTGCAAQTEPERFAGMDEVDRVLGNAEKTAPATWEATRAALDFGLGDTAKLVVGDIMAVRETAPHLLDGPADIIEGHTRAFVQVQDGCDHRCTFCIIPYGRGNSRSVPMGAVVARVRELVAEGAREIVLTGVDLTSYGADLPGAPKLGTLVRALLRHVPELPRLRLSSVDSIEIDADLMRALAEEERLMPHLHLSLQAGDDLILKRMKRRHARADAIRLCAALRRARPDMVFGADLIAGFPTETETAFRASLDLVDACGLTHLHVFPFSPRPGTPAARMPQLPPELARERARRLREKGAHALLRHLAGEIGGRREVLAERGGLARTKSFTPVRLSTPLTHGTLTHIRIAGHDGVRLIAA</sequence>
<dbReference type="InterPro" id="IPR006467">
    <property type="entry name" value="MiaB-like_bact"/>
</dbReference>
<dbReference type="GO" id="GO:0051539">
    <property type="term" value="F:4 iron, 4 sulfur cluster binding"/>
    <property type="evidence" value="ECO:0007669"/>
    <property type="project" value="UniProtKB-KW"/>
</dbReference>
<proteinExistence type="predicted"/>
<feature type="domain" description="Radical SAM core" evidence="9">
    <location>
        <begin position="148"/>
        <end position="378"/>
    </location>
</feature>
<dbReference type="AlphaFoldDB" id="A0A1G4UAD2"/>
<evidence type="ECO:0000259" key="8">
    <source>
        <dbReference type="PROSITE" id="PS51449"/>
    </source>
</evidence>
<dbReference type="InterPro" id="IPR058240">
    <property type="entry name" value="rSAM_sf"/>
</dbReference>
<comment type="cofactor">
    <cofactor evidence="1">
        <name>[4Fe-4S] cluster</name>
        <dbReference type="ChEBI" id="CHEBI:49883"/>
    </cofactor>
</comment>
<gene>
    <name evidence="10" type="ORF">SAMN05660859_3623</name>
</gene>
<feature type="domain" description="MTTase N-terminal" evidence="8">
    <location>
        <begin position="10"/>
        <end position="113"/>
    </location>
</feature>
<dbReference type="InterPro" id="IPR038135">
    <property type="entry name" value="Methylthiotransferase_N_sf"/>
</dbReference>
<dbReference type="SFLD" id="SFLDG01082">
    <property type="entry name" value="B12-binding_domain_containing"/>
    <property type="match status" value="1"/>
</dbReference>
<dbReference type="PANTHER" id="PTHR11918">
    <property type="entry name" value="RADICAL SAM PROTEINS"/>
    <property type="match status" value="1"/>
</dbReference>
<dbReference type="InterPro" id="IPR006638">
    <property type="entry name" value="Elp3/MiaA/NifB-like_rSAM"/>
</dbReference>
<evidence type="ECO:0000256" key="4">
    <source>
        <dbReference type="ARBA" id="ARBA00022691"/>
    </source>
</evidence>
<dbReference type="InterPro" id="IPR005839">
    <property type="entry name" value="Methylthiotransferase"/>
</dbReference>
<keyword evidence="3 10" id="KW-0808">Transferase</keyword>
<dbReference type="PANTHER" id="PTHR11918:SF45">
    <property type="entry name" value="THREONYLCARBAMOYLADENOSINE TRNA METHYLTHIOTRANSFERASE"/>
    <property type="match status" value="1"/>
</dbReference>
<evidence type="ECO:0000256" key="5">
    <source>
        <dbReference type="ARBA" id="ARBA00022723"/>
    </source>
</evidence>
<dbReference type="InterPro" id="IPR020612">
    <property type="entry name" value="Methylthiotransferase_CS"/>
</dbReference>
<dbReference type="GO" id="GO:0046872">
    <property type="term" value="F:metal ion binding"/>
    <property type="evidence" value="ECO:0007669"/>
    <property type="project" value="UniProtKB-KW"/>
</dbReference>
<dbReference type="EMBL" id="FMTP01000006">
    <property type="protein sequence ID" value="SCW90537.1"/>
    <property type="molecule type" value="Genomic_DNA"/>
</dbReference>
<keyword evidence="5" id="KW-0479">Metal-binding</keyword>
<dbReference type="PROSITE" id="PS51449">
    <property type="entry name" value="MTTASE_N"/>
    <property type="match status" value="1"/>
</dbReference>
<dbReference type="CDD" id="cd01335">
    <property type="entry name" value="Radical_SAM"/>
    <property type="match status" value="1"/>
</dbReference>
<dbReference type="NCBIfam" id="TIGR00089">
    <property type="entry name" value="MiaB/RimO family radical SAM methylthiotransferase"/>
    <property type="match status" value="1"/>
</dbReference>
<organism evidence="10 11">
    <name type="scientific">Ancylobacter rudongensis</name>
    <dbReference type="NCBI Taxonomy" id="177413"/>
    <lineage>
        <taxon>Bacteria</taxon>
        <taxon>Pseudomonadati</taxon>
        <taxon>Pseudomonadota</taxon>
        <taxon>Alphaproteobacteria</taxon>
        <taxon>Hyphomicrobiales</taxon>
        <taxon>Xanthobacteraceae</taxon>
        <taxon>Ancylobacter</taxon>
    </lineage>
</organism>
<accession>A0A1G4UAD2</accession>
<dbReference type="InterPro" id="IPR007197">
    <property type="entry name" value="rSAM"/>
</dbReference>
<dbReference type="NCBIfam" id="TIGR01579">
    <property type="entry name" value="MiaB-like-C"/>
    <property type="match status" value="1"/>
</dbReference>
<dbReference type="Pfam" id="PF00919">
    <property type="entry name" value="UPF0004"/>
    <property type="match status" value="1"/>
</dbReference>
<evidence type="ECO:0000313" key="10">
    <source>
        <dbReference type="EMBL" id="SCW90537.1"/>
    </source>
</evidence>
<dbReference type="SFLD" id="SFLDS00029">
    <property type="entry name" value="Radical_SAM"/>
    <property type="match status" value="1"/>
</dbReference>
<keyword evidence="6" id="KW-0408">Iron</keyword>
<evidence type="ECO:0000259" key="9">
    <source>
        <dbReference type="PROSITE" id="PS51918"/>
    </source>
</evidence>
<dbReference type="PROSITE" id="PS51918">
    <property type="entry name" value="RADICAL_SAM"/>
    <property type="match status" value="1"/>
</dbReference>
<protein>
    <submittedName>
        <fullName evidence="10">Threonylcarbamoyladenosine tRNA methylthiotransferase MtaB</fullName>
    </submittedName>
</protein>
<dbReference type="SMART" id="SM00729">
    <property type="entry name" value="Elp3"/>
    <property type="match status" value="1"/>
</dbReference>
<dbReference type="Gene3D" id="3.40.50.12160">
    <property type="entry name" value="Methylthiotransferase, N-terminal domain"/>
    <property type="match status" value="1"/>
</dbReference>
<dbReference type="STRING" id="177413.SAMN05660859_3623"/>
<dbReference type="InterPro" id="IPR013848">
    <property type="entry name" value="Methylthiotransferase_N"/>
</dbReference>
<dbReference type="Gene3D" id="3.80.30.20">
    <property type="entry name" value="tm_1862 like domain"/>
    <property type="match status" value="1"/>
</dbReference>
<evidence type="ECO:0000313" key="11">
    <source>
        <dbReference type="Proteomes" id="UP000198889"/>
    </source>
</evidence>
<dbReference type="Pfam" id="PF04055">
    <property type="entry name" value="Radical_SAM"/>
    <property type="match status" value="1"/>
</dbReference>
<keyword evidence="11" id="KW-1185">Reference proteome</keyword>
<dbReference type="RefSeq" id="WP_091442476.1">
    <property type="nucleotide sequence ID" value="NZ_FMTP01000006.1"/>
</dbReference>
<dbReference type="Proteomes" id="UP000198889">
    <property type="component" value="Unassembled WGS sequence"/>
</dbReference>
<keyword evidence="2" id="KW-0004">4Fe-4S</keyword>
<evidence type="ECO:0000256" key="3">
    <source>
        <dbReference type="ARBA" id="ARBA00022679"/>
    </source>
</evidence>
<dbReference type="GO" id="GO:0035598">
    <property type="term" value="F:tRNA (N(6)-L-threonylcarbamoyladenosine(37)-C(2))-methylthiotransferase activity"/>
    <property type="evidence" value="ECO:0007669"/>
    <property type="project" value="TreeGrafter"/>
</dbReference>
<name>A0A1G4UAD2_9HYPH</name>
<dbReference type="SUPFAM" id="SSF102114">
    <property type="entry name" value="Radical SAM enzymes"/>
    <property type="match status" value="1"/>
</dbReference>